<sequence>MSRETSLQPTDGVQESSQKVFFVVVGDVHGRWEELAGELDLVRAFLPSGQRVEAILQVGDAEATRDVAELQEVFAKPERHRLSDFHLAVEGQIQFGAPLYFIGGNHEPWATLDRNKGVSRGGAPLAPDVYFLGRSGSVTIADVHIAFLSGIRRPGRALESAVDRTSCNSIKENNYYCAEELRAVRELQSVDILLTHEWPSGSGFVHKRDLVGDENVRELLTRLRPSASFHGHYHRADQFCIDGVSVFVRGRYGQGIPEWVALFEFDRETRSITQLQHLESETEASR</sequence>
<reference evidence="2 3" key="1">
    <citation type="submission" date="2020-12" db="EMBL/GenBank/DDBJ databases">
        <title>Microbacterium sp. HY060.</title>
        <authorList>
            <person name="Zhou J."/>
        </authorList>
    </citation>
    <scope>NUCLEOTIDE SEQUENCE [LARGE SCALE GENOMIC DNA]</scope>
    <source>
        <strain evidence="2 3">HY60</strain>
    </source>
</reference>
<dbReference type="InterPro" id="IPR004843">
    <property type="entry name" value="Calcineurin-like_PHP"/>
</dbReference>
<evidence type="ECO:0000313" key="2">
    <source>
        <dbReference type="EMBL" id="QPZ38494.1"/>
    </source>
</evidence>
<dbReference type="InterPro" id="IPR029052">
    <property type="entry name" value="Metallo-depent_PP-like"/>
</dbReference>
<dbReference type="PANTHER" id="PTHR12849:SF0">
    <property type="entry name" value="LARIAT DEBRANCHING ENZYME"/>
    <property type="match status" value="1"/>
</dbReference>
<name>A0ABX6YIS1_9MICO</name>
<dbReference type="EMBL" id="CP061169">
    <property type="protein sequence ID" value="QPZ38494.1"/>
    <property type="molecule type" value="Genomic_DNA"/>
</dbReference>
<dbReference type="Gene3D" id="3.60.21.10">
    <property type="match status" value="1"/>
</dbReference>
<evidence type="ECO:0000259" key="1">
    <source>
        <dbReference type="Pfam" id="PF00149"/>
    </source>
</evidence>
<dbReference type="Pfam" id="PF00149">
    <property type="entry name" value="Metallophos"/>
    <property type="match status" value="1"/>
</dbReference>
<accession>A0ABX6YIS1</accession>
<dbReference type="SUPFAM" id="SSF56300">
    <property type="entry name" value="Metallo-dependent phosphatases"/>
    <property type="match status" value="1"/>
</dbReference>
<organism evidence="2 3">
    <name type="scientific">Paramicrobacterium chengjingii</name>
    <dbReference type="NCBI Taxonomy" id="2769067"/>
    <lineage>
        <taxon>Bacteria</taxon>
        <taxon>Bacillati</taxon>
        <taxon>Actinomycetota</taxon>
        <taxon>Actinomycetes</taxon>
        <taxon>Micrococcales</taxon>
        <taxon>Microbacteriaceae</taxon>
        <taxon>Paramicrobacterium</taxon>
    </lineage>
</organism>
<evidence type="ECO:0000313" key="3">
    <source>
        <dbReference type="Proteomes" id="UP000662814"/>
    </source>
</evidence>
<feature type="domain" description="Calcineurin-like phosphoesterase" evidence="1">
    <location>
        <begin position="22"/>
        <end position="235"/>
    </location>
</feature>
<dbReference type="PANTHER" id="PTHR12849">
    <property type="entry name" value="RNA LARIAT DEBRANCHING ENZYME"/>
    <property type="match status" value="1"/>
</dbReference>
<dbReference type="Proteomes" id="UP000662814">
    <property type="component" value="Chromosome"/>
</dbReference>
<proteinExistence type="predicted"/>
<protein>
    <submittedName>
        <fullName evidence="2">Metallophosphoesterase</fullName>
    </submittedName>
</protein>
<keyword evidence="3" id="KW-1185">Reference proteome</keyword>
<gene>
    <name evidence="2" type="ORF">HCR76_17225</name>
</gene>